<dbReference type="AlphaFoldDB" id="A0A4P7N150"/>
<protein>
    <submittedName>
        <fullName evidence="1">Uncharacterized protein</fullName>
    </submittedName>
</protein>
<gene>
    <name evidence="1" type="ORF">PoMZ_00799</name>
</gene>
<dbReference type="Proteomes" id="UP000294847">
    <property type="component" value="Chromosome 2"/>
</dbReference>
<evidence type="ECO:0000313" key="2">
    <source>
        <dbReference type="Proteomes" id="UP000294847"/>
    </source>
</evidence>
<evidence type="ECO:0000313" key="1">
    <source>
        <dbReference type="EMBL" id="QBZ55893.1"/>
    </source>
</evidence>
<reference evidence="1 2" key="1">
    <citation type="journal article" date="2019" name="Mol. Biol. Evol.">
        <title>Blast fungal genomes show frequent chromosomal changes, gene gains and losses, and effector gene turnover.</title>
        <authorList>
            <person name="Gomez Luciano L.B."/>
            <person name="Jason Tsai I."/>
            <person name="Chuma I."/>
            <person name="Tosa Y."/>
            <person name="Chen Y.H."/>
            <person name="Li J.Y."/>
            <person name="Li M.Y."/>
            <person name="Jade Lu M.Y."/>
            <person name="Nakayashiki H."/>
            <person name="Li W.H."/>
        </authorList>
    </citation>
    <scope>NUCLEOTIDE SEQUENCE [LARGE SCALE GENOMIC DNA]</scope>
    <source>
        <strain evidence="1">MZ5-1-6</strain>
    </source>
</reference>
<name>A0A4P7N150_PYROR</name>
<dbReference type="EMBL" id="CP034205">
    <property type="protein sequence ID" value="QBZ55893.1"/>
    <property type="molecule type" value="Genomic_DNA"/>
</dbReference>
<accession>A0A4P7N150</accession>
<sequence length="70" mass="7550">MACWTQLPLFQIFCGLFSSLGGERVFLLATIRTGDAFPFDLGYCSFFSEQSNQGTGKQTSAATATSPISK</sequence>
<organism evidence="1 2">
    <name type="scientific">Pyricularia oryzae</name>
    <name type="common">Rice blast fungus</name>
    <name type="synonym">Magnaporthe oryzae</name>
    <dbReference type="NCBI Taxonomy" id="318829"/>
    <lineage>
        <taxon>Eukaryota</taxon>
        <taxon>Fungi</taxon>
        <taxon>Dikarya</taxon>
        <taxon>Ascomycota</taxon>
        <taxon>Pezizomycotina</taxon>
        <taxon>Sordariomycetes</taxon>
        <taxon>Sordariomycetidae</taxon>
        <taxon>Magnaporthales</taxon>
        <taxon>Pyriculariaceae</taxon>
        <taxon>Pyricularia</taxon>
    </lineage>
</organism>
<proteinExistence type="predicted"/>